<dbReference type="AlphaFoldDB" id="A0A0G4EBZ8"/>
<keyword evidence="3" id="KW-1185">Reference proteome</keyword>
<dbReference type="EMBL" id="CDMY01000176">
    <property type="protein sequence ID" value="CEL93515.1"/>
    <property type="molecule type" value="Genomic_DNA"/>
</dbReference>
<protein>
    <submittedName>
        <fullName evidence="2">Uncharacterized protein</fullName>
    </submittedName>
</protein>
<evidence type="ECO:0000256" key="1">
    <source>
        <dbReference type="SAM" id="MobiDB-lite"/>
    </source>
</evidence>
<organism evidence="2 3">
    <name type="scientific">Vitrella brassicaformis (strain CCMP3155)</name>
    <dbReference type="NCBI Taxonomy" id="1169540"/>
    <lineage>
        <taxon>Eukaryota</taxon>
        <taxon>Sar</taxon>
        <taxon>Alveolata</taxon>
        <taxon>Colpodellida</taxon>
        <taxon>Vitrellaceae</taxon>
        <taxon>Vitrella</taxon>
    </lineage>
</organism>
<proteinExistence type="predicted"/>
<feature type="compositionally biased region" description="Pro residues" evidence="1">
    <location>
        <begin position="10"/>
        <end position="21"/>
    </location>
</feature>
<gene>
    <name evidence="2" type="ORF">Vbra_11225</name>
</gene>
<dbReference type="InParanoid" id="A0A0G4EBZ8"/>
<feature type="region of interest" description="Disordered" evidence="1">
    <location>
        <begin position="1"/>
        <end position="21"/>
    </location>
</feature>
<sequence length="788" mass="86700">MSGLGGGPTGPRPPGVPFTGPFPPYLPPPLLPVPSNPGVPMASATPYQFPVASSSQQQGAVLLGPPVVGGNSGSFSSSAAQATPVTPDGMLVLAVPSQLTAENSQIIPYDDSVSRLFPWLGRTKVKWEDIYVNWDIYAEARRALSMVWDTLVSPDVDPDDVKDPVSSFLLAEAYLISGVSKASDDDMKKAKKLYSKAHKTAKEWYQAAKSVYRDDDDQPTDDTQRKAVQVMACCSMVMGETVFAQAFMKVLKQILKIFPDEIEQLATAAADAEDAPFLAMWTTIMTVVPAVGNVLELTRQLVCAVATAINHFDNARTLLKRLKFTYMSHAAPMPMFWVPPWQMAGDPTADTAPAVEGWDGMVLDMLDGANFIEGLVNVVLRLDGLFSAMGADLPPDGQQILGRIRLGLAFVVLHIRGSQSLPSDWEYGASLLRQIRRHGSVRAHVWMAKAVSDSIMLTEMERQWARHRPPGAPPFPFPPPQTPHEGELALRYYSPPIFSKLYALGKRFGTGDTAGACTLLEAIVVSAGGFDRVLSSSPPEECEYYKPIHKVFQASMLMMPYLFNQDYTKVCQLLQGVPYVSIPELPGGCQLGAILAVNLLLSGHREEALHVRHAYMQTNDRWWRDAWGPAMMKRLGANPTPEQARFAFLEIIFRIPPLFANMLKDPAVKLTITSELLRYESMVKPVCMPSPMGPIVIHGNPYKWHLCVKMLEFIGVRFLLPGMPPPPPFPFMYGPHHMPPHSAPFPHPPLPMRPLPPPHTLGPAPPHTPGVAQGFLYPPTSHYTRQHM</sequence>
<evidence type="ECO:0000313" key="2">
    <source>
        <dbReference type="EMBL" id="CEL93515.1"/>
    </source>
</evidence>
<reference evidence="2 3" key="1">
    <citation type="submission" date="2014-11" db="EMBL/GenBank/DDBJ databases">
        <authorList>
            <person name="Zhu J."/>
            <person name="Qi W."/>
            <person name="Song R."/>
        </authorList>
    </citation>
    <scope>NUCLEOTIDE SEQUENCE [LARGE SCALE GENOMIC DNA]</scope>
</reference>
<accession>A0A0G4EBZ8</accession>
<dbReference type="VEuPathDB" id="CryptoDB:Vbra_11225"/>
<evidence type="ECO:0000313" key="3">
    <source>
        <dbReference type="Proteomes" id="UP000041254"/>
    </source>
</evidence>
<name>A0A0G4EBZ8_VITBC</name>
<dbReference type="Proteomes" id="UP000041254">
    <property type="component" value="Unassembled WGS sequence"/>
</dbReference>